<evidence type="ECO:0000313" key="2">
    <source>
        <dbReference type="Proteomes" id="UP001159641"/>
    </source>
</evidence>
<name>A0AB34GZU6_ESCRO</name>
<reference evidence="1 2" key="1">
    <citation type="submission" date="2022-11" db="EMBL/GenBank/DDBJ databases">
        <title>Whole genome sequence of Eschrichtius robustus ER-17-0199.</title>
        <authorList>
            <person name="Bruniche-Olsen A."/>
            <person name="Black A.N."/>
            <person name="Fields C.J."/>
            <person name="Walden K."/>
            <person name="Dewoody J.A."/>
        </authorList>
    </citation>
    <scope>NUCLEOTIDE SEQUENCE [LARGE SCALE GENOMIC DNA]</scope>
    <source>
        <strain evidence="1">ER-17-0199</strain>
        <tissue evidence="1">Blubber</tissue>
    </source>
</reference>
<accession>A0AB34GZU6</accession>
<comment type="caution">
    <text evidence="1">The sequence shown here is derived from an EMBL/GenBank/DDBJ whole genome shotgun (WGS) entry which is preliminary data.</text>
</comment>
<sequence length="280" mass="30522">MSRSGLIMVPCAWAPVSSEASLLPELDFALDSRTIVGCPSSPFPHCWRLWLEQKNPKVGSGMMTLRRERCCREFGWVAFAFGVEASRTLNKAANRRAEVSEAFRAPVETCFSPALGSLHSWTSQGPEEKEESQPVLGAAWVKRESRPFADPVDCRVEAAEAQVPTRVLAVGVTRKERRSGFSLSLDPFQPAALLLLPSGWSHFLSSSLSSPASPVPGLMSGMPSFPVPHLSSSPWPSPNSASTALTVSLSTRKQSNLFALESCKGEDEVSFVYRSYDNKS</sequence>
<dbReference type="EMBL" id="JAIQCJ010002027">
    <property type="protein sequence ID" value="KAJ8784988.1"/>
    <property type="molecule type" value="Genomic_DNA"/>
</dbReference>
<dbReference type="Proteomes" id="UP001159641">
    <property type="component" value="Unassembled WGS sequence"/>
</dbReference>
<gene>
    <name evidence="1" type="ORF">J1605_007544</name>
</gene>
<proteinExistence type="predicted"/>
<dbReference type="AlphaFoldDB" id="A0AB34GZU6"/>
<protein>
    <submittedName>
        <fullName evidence="1">Uncharacterized protein</fullName>
    </submittedName>
</protein>
<keyword evidence="2" id="KW-1185">Reference proteome</keyword>
<evidence type="ECO:0000313" key="1">
    <source>
        <dbReference type="EMBL" id="KAJ8784988.1"/>
    </source>
</evidence>
<organism evidence="1 2">
    <name type="scientific">Eschrichtius robustus</name>
    <name type="common">California gray whale</name>
    <name type="synonym">Eschrichtius gibbosus</name>
    <dbReference type="NCBI Taxonomy" id="9764"/>
    <lineage>
        <taxon>Eukaryota</taxon>
        <taxon>Metazoa</taxon>
        <taxon>Chordata</taxon>
        <taxon>Craniata</taxon>
        <taxon>Vertebrata</taxon>
        <taxon>Euteleostomi</taxon>
        <taxon>Mammalia</taxon>
        <taxon>Eutheria</taxon>
        <taxon>Laurasiatheria</taxon>
        <taxon>Artiodactyla</taxon>
        <taxon>Whippomorpha</taxon>
        <taxon>Cetacea</taxon>
        <taxon>Mysticeti</taxon>
        <taxon>Eschrichtiidae</taxon>
        <taxon>Eschrichtius</taxon>
    </lineage>
</organism>